<evidence type="ECO:0000313" key="2">
    <source>
        <dbReference type="EMBL" id="CAI2381419.1"/>
    </source>
</evidence>
<keyword evidence="1" id="KW-0472">Membrane</keyword>
<keyword evidence="3" id="KW-1185">Reference proteome</keyword>
<gene>
    <name evidence="2" type="ORF">ECRASSUSDP1_LOCUS22874</name>
</gene>
<comment type="caution">
    <text evidence="2">The sequence shown here is derived from an EMBL/GenBank/DDBJ whole genome shotgun (WGS) entry which is preliminary data.</text>
</comment>
<dbReference type="EMBL" id="CAMPGE010023482">
    <property type="protein sequence ID" value="CAI2381419.1"/>
    <property type="molecule type" value="Genomic_DNA"/>
</dbReference>
<proteinExistence type="predicted"/>
<evidence type="ECO:0000313" key="3">
    <source>
        <dbReference type="Proteomes" id="UP001295684"/>
    </source>
</evidence>
<sequence length="182" mass="21279">MSSLSENFKERLSKFYGSLRISTNISSALKYQKIYIELLNHKVPLLKNQERKRKIQTLGTLKSGIMISGVCFFLMYTKIGILNRMLIGLIATNICTFATKGYFYSRVIEDASQELSLVGQETRIQLRYHFTDHPNDSIFGDLNKEYLKLSEKHSNKIEQYRSKIMKEKMKDEDFIEKLKKSQ</sequence>
<evidence type="ECO:0000256" key="1">
    <source>
        <dbReference type="SAM" id="Phobius"/>
    </source>
</evidence>
<dbReference type="Proteomes" id="UP001295684">
    <property type="component" value="Unassembled WGS sequence"/>
</dbReference>
<feature type="transmembrane region" description="Helical" evidence="1">
    <location>
        <begin position="55"/>
        <end position="75"/>
    </location>
</feature>
<reference evidence="2" key="1">
    <citation type="submission" date="2023-07" db="EMBL/GenBank/DDBJ databases">
        <authorList>
            <consortium name="AG Swart"/>
            <person name="Singh M."/>
            <person name="Singh A."/>
            <person name="Seah K."/>
            <person name="Emmerich C."/>
        </authorList>
    </citation>
    <scope>NUCLEOTIDE SEQUENCE</scope>
    <source>
        <strain evidence="2">DP1</strain>
    </source>
</reference>
<organism evidence="2 3">
    <name type="scientific">Euplotes crassus</name>
    <dbReference type="NCBI Taxonomy" id="5936"/>
    <lineage>
        <taxon>Eukaryota</taxon>
        <taxon>Sar</taxon>
        <taxon>Alveolata</taxon>
        <taxon>Ciliophora</taxon>
        <taxon>Intramacronucleata</taxon>
        <taxon>Spirotrichea</taxon>
        <taxon>Hypotrichia</taxon>
        <taxon>Euplotida</taxon>
        <taxon>Euplotidae</taxon>
        <taxon>Moneuplotes</taxon>
    </lineage>
</organism>
<protein>
    <recommendedName>
        <fullName evidence="4">Transmembrane protein</fullName>
    </recommendedName>
</protein>
<keyword evidence="1" id="KW-1133">Transmembrane helix</keyword>
<name>A0AAD1XYT3_EUPCR</name>
<dbReference type="AlphaFoldDB" id="A0AAD1XYT3"/>
<accession>A0AAD1XYT3</accession>
<keyword evidence="1" id="KW-0812">Transmembrane</keyword>
<evidence type="ECO:0008006" key="4">
    <source>
        <dbReference type="Google" id="ProtNLM"/>
    </source>
</evidence>